<name>A0A1D9NY44_9FIRM</name>
<dbReference type="PRINTS" id="PR00598">
    <property type="entry name" value="HTHMARR"/>
</dbReference>
<keyword evidence="3" id="KW-0804">Transcription</keyword>
<evidence type="ECO:0000256" key="1">
    <source>
        <dbReference type="ARBA" id="ARBA00023015"/>
    </source>
</evidence>
<evidence type="ECO:0000313" key="6">
    <source>
        <dbReference type="Proteomes" id="UP000179284"/>
    </source>
</evidence>
<proteinExistence type="predicted"/>
<dbReference type="Pfam" id="PF01047">
    <property type="entry name" value="MarR"/>
    <property type="match status" value="1"/>
</dbReference>
<dbReference type="InterPro" id="IPR011991">
    <property type="entry name" value="ArsR-like_HTH"/>
</dbReference>
<keyword evidence="2" id="KW-0238">DNA-binding</keyword>
<gene>
    <name evidence="5" type="ORF">bhn_I0221</name>
</gene>
<dbReference type="Proteomes" id="UP000179284">
    <property type="component" value="Chromosome I"/>
</dbReference>
<dbReference type="GO" id="GO:0003677">
    <property type="term" value="F:DNA binding"/>
    <property type="evidence" value="ECO:0007669"/>
    <property type="project" value="UniProtKB-KW"/>
</dbReference>
<dbReference type="SMART" id="SM00347">
    <property type="entry name" value="HTH_MARR"/>
    <property type="match status" value="1"/>
</dbReference>
<evidence type="ECO:0000256" key="3">
    <source>
        <dbReference type="ARBA" id="ARBA00023163"/>
    </source>
</evidence>
<evidence type="ECO:0000259" key="4">
    <source>
        <dbReference type="PROSITE" id="PS50995"/>
    </source>
</evidence>
<dbReference type="InterPro" id="IPR023187">
    <property type="entry name" value="Tscrpt_reg_MarR-type_CS"/>
</dbReference>
<dbReference type="InterPro" id="IPR036390">
    <property type="entry name" value="WH_DNA-bd_sf"/>
</dbReference>
<dbReference type="PROSITE" id="PS01117">
    <property type="entry name" value="HTH_MARR_1"/>
    <property type="match status" value="1"/>
</dbReference>
<dbReference type="RefSeq" id="WP_071175065.1">
    <property type="nucleotide sequence ID" value="NZ_CP017831.1"/>
</dbReference>
<dbReference type="PANTHER" id="PTHR42756">
    <property type="entry name" value="TRANSCRIPTIONAL REGULATOR, MARR"/>
    <property type="match status" value="1"/>
</dbReference>
<dbReference type="KEGG" id="bhu:bhn_I0221"/>
<dbReference type="InterPro" id="IPR000835">
    <property type="entry name" value="HTH_MarR-typ"/>
</dbReference>
<dbReference type="Gene3D" id="1.10.10.10">
    <property type="entry name" value="Winged helix-like DNA-binding domain superfamily/Winged helix DNA-binding domain"/>
    <property type="match status" value="1"/>
</dbReference>
<evidence type="ECO:0000256" key="2">
    <source>
        <dbReference type="ARBA" id="ARBA00023125"/>
    </source>
</evidence>
<accession>A0A1D9NY44</accession>
<sequence length="147" mass="16977">MDKVKLFRESTRELERNLEKLNSSDCCQCNVNTSQCFLVVEIGRKSGICVKELAELLKMDKSAVSRSVEELVQKGYVLREPSKRDRRCVVLNLTDEGMARFNTIEKDMNLKFERVFSMIPKEKQSQVLEALNIYNDAIKKSEVECCD</sequence>
<dbReference type="EMBL" id="CP017831">
    <property type="protein sequence ID" value="AOZ95257.1"/>
    <property type="molecule type" value="Genomic_DNA"/>
</dbReference>
<dbReference type="AlphaFoldDB" id="A0A1D9NY44"/>
<evidence type="ECO:0000313" key="5">
    <source>
        <dbReference type="EMBL" id="AOZ95257.1"/>
    </source>
</evidence>
<organism evidence="5 6">
    <name type="scientific">Butyrivibrio hungatei</name>
    <dbReference type="NCBI Taxonomy" id="185008"/>
    <lineage>
        <taxon>Bacteria</taxon>
        <taxon>Bacillati</taxon>
        <taxon>Bacillota</taxon>
        <taxon>Clostridia</taxon>
        <taxon>Lachnospirales</taxon>
        <taxon>Lachnospiraceae</taxon>
        <taxon>Butyrivibrio</taxon>
    </lineage>
</organism>
<feature type="domain" description="HTH marR-type" evidence="4">
    <location>
        <begin position="1"/>
        <end position="136"/>
    </location>
</feature>
<dbReference type="InterPro" id="IPR036388">
    <property type="entry name" value="WH-like_DNA-bd_sf"/>
</dbReference>
<dbReference type="SUPFAM" id="SSF46785">
    <property type="entry name" value="Winged helix' DNA-binding domain"/>
    <property type="match status" value="1"/>
</dbReference>
<protein>
    <submittedName>
        <fullName evidence="5">MarR family transcriptional regulator</fullName>
    </submittedName>
</protein>
<dbReference type="PROSITE" id="PS50995">
    <property type="entry name" value="HTH_MARR_2"/>
    <property type="match status" value="1"/>
</dbReference>
<dbReference type="PANTHER" id="PTHR42756:SF1">
    <property type="entry name" value="TRANSCRIPTIONAL REPRESSOR OF EMRAB OPERON"/>
    <property type="match status" value="1"/>
</dbReference>
<dbReference type="CDD" id="cd00090">
    <property type="entry name" value="HTH_ARSR"/>
    <property type="match status" value="1"/>
</dbReference>
<dbReference type="GO" id="GO:0003700">
    <property type="term" value="F:DNA-binding transcription factor activity"/>
    <property type="evidence" value="ECO:0007669"/>
    <property type="project" value="InterPro"/>
</dbReference>
<keyword evidence="1" id="KW-0805">Transcription regulation</keyword>
<reference evidence="6" key="1">
    <citation type="submission" date="2016-10" db="EMBL/GenBank/DDBJ databases">
        <title>The complete genome sequence of the rumen bacterium Butyrivibrio hungatei MB2003.</title>
        <authorList>
            <person name="Palevich N."/>
            <person name="Kelly W.J."/>
            <person name="Leahy S.C."/>
            <person name="Altermann E."/>
            <person name="Rakonjac J."/>
            <person name="Attwood G.T."/>
        </authorList>
    </citation>
    <scope>NUCLEOTIDE SEQUENCE [LARGE SCALE GENOMIC DNA]</scope>
    <source>
        <strain evidence="6">MB2003</strain>
    </source>
</reference>
<keyword evidence="6" id="KW-1185">Reference proteome</keyword>